<dbReference type="EMBL" id="JBBUKT010000020">
    <property type="protein sequence ID" value="MEK7954454.1"/>
    <property type="molecule type" value="Genomic_DNA"/>
</dbReference>
<evidence type="ECO:0000313" key="2">
    <source>
        <dbReference type="EMBL" id="MEK7954454.1"/>
    </source>
</evidence>
<feature type="coiled-coil region" evidence="1">
    <location>
        <begin position="84"/>
        <end position="111"/>
    </location>
</feature>
<dbReference type="Proteomes" id="UP001371305">
    <property type="component" value="Unassembled WGS sequence"/>
</dbReference>
<accession>A0ABU9B5F6</accession>
<comment type="caution">
    <text evidence="2">The sequence shown here is derived from an EMBL/GenBank/DDBJ whole genome shotgun (WGS) entry which is preliminary data.</text>
</comment>
<organism evidence="2 3">
    <name type="scientific">Luteolibacter soli</name>
    <dbReference type="NCBI Taxonomy" id="3135280"/>
    <lineage>
        <taxon>Bacteria</taxon>
        <taxon>Pseudomonadati</taxon>
        <taxon>Verrucomicrobiota</taxon>
        <taxon>Verrucomicrobiia</taxon>
        <taxon>Verrucomicrobiales</taxon>
        <taxon>Verrucomicrobiaceae</taxon>
        <taxon>Luteolibacter</taxon>
    </lineage>
</organism>
<evidence type="ECO:0008006" key="4">
    <source>
        <dbReference type="Google" id="ProtNLM"/>
    </source>
</evidence>
<reference evidence="2 3" key="1">
    <citation type="submission" date="2024-04" db="EMBL/GenBank/DDBJ databases">
        <title>Luteolibacter sp. isolated from soil.</title>
        <authorList>
            <person name="An J."/>
        </authorList>
    </citation>
    <scope>NUCLEOTIDE SEQUENCE [LARGE SCALE GENOMIC DNA]</scope>
    <source>
        <strain evidence="2 3">Y139</strain>
    </source>
</reference>
<evidence type="ECO:0000256" key="1">
    <source>
        <dbReference type="SAM" id="Coils"/>
    </source>
</evidence>
<gene>
    <name evidence="2" type="ORF">WKV53_28315</name>
</gene>
<proteinExistence type="predicted"/>
<protein>
    <recommendedName>
        <fullName evidence="4">Transposase</fullName>
    </recommendedName>
</protein>
<dbReference type="RefSeq" id="WP_341408225.1">
    <property type="nucleotide sequence ID" value="NZ_JBBUKT010000020.1"/>
</dbReference>
<evidence type="ECO:0000313" key="3">
    <source>
        <dbReference type="Proteomes" id="UP001371305"/>
    </source>
</evidence>
<keyword evidence="1" id="KW-0175">Coiled coil</keyword>
<keyword evidence="3" id="KW-1185">Reference proteome</keyword>
<sequence>MSTSKVNASKGRRYTTKEKSEILAFVDKVNAEKGRGGQMAATKKFKLSPLTIASWIRSGITAEGGAPIAASYSAGPIGKKLSDLQSLHGQIVKAEKDLAKMKSQFAALKGNL</sequence>
<name>A0ABU9B5F6_9BACT</name>